<keyword evidence="4" id="KW-0929">Antimicrobial</keyword>
<feature type="signal peptide" evidence="9">
    <location>
        <begin position="1"/>
        <end position="22"/>
    </location>
</feature>
<dbReference type="GO" id="GO:0042056">
    <property type="term" value="F:chemoattractant activity"/>
    <property type="evidence" value="ECO:0007669"/>
    <property type="project" value="TreeGrafter"/>
</dbReference>
<dbReference type="InterPro" id="IPR001855">
    <property type="entry name" value="Defensin_beta-like"/>
</dbReference>
<keyword evidence="6" id="KW-0211">Defensin</keyword>
<comment type="subcellular location">
    <subcellularLocation>
        <location evidence="1">Secreted</location>
    </subcellularLocation>
</comment>
<feature type="chain" id="PRO_5010573763" evidence="9">
    <location>
        <begin position="23"/>
        <end position="87"/>
    </location>
</feature>
<keyword evidence="11" id="KW-1185">Reference proteome</keyword>
<protein>
    <submittedName>
        <fullName evidence="12">Beta-defensin 14</fullName>
    </submittedName>
</protein>
<dbReference type="FunFam" id="3.10.360.10:FF:000001">
    <property type="entry name" value="Beta-defensin 1"/>
    <property type="match status" value="1"/>
</dbReference>
<evidence type="ECO:0000256" key="6">
    <source>
        <dbReference type="ARBA" id="ARBA00022940"/>
    </source>
</evidence>
<keyword evidence="7" id="KW-0044">Antibiotic</keyword>
<evidence type="ECO:0000256" key="7">
    <source>
        <dbReference type="ARBA" id="ARBA00023022"/>
    </source>
</evidence>
<dbReference type="AlphaFoldDB" id="A0A1U7RI02"/>
<dbReference type="PANTHER" id="PTHR20515">
    <property type="entry name" value="BETA-DEFENSIN"/>
    <property type="match status" value="1"/>
</dbReference>
<reference evidence="12" key="1">
    <citation type="submission" date="2025-08" db="UniProtKB">
        <authorList>
            <consortium name="RefSeq"/>
        </authorList>
    </citation>
    <scope>IDENTIFICATION</scope>
    <source>
        <tissue evidence="12">Liver</tissue>
    </source>
</reference>
<dbReference type="GeneID" id="101841323"/>
<dbReference type="SUPFAM" id="SSF57392">
    <property type="entry name" value="Defensin-like"/>
    <property type="match status" value="1"/>
</dbReference>
<dbReference type="OrthoDB" id="9449637at2759"/>
<evidence type="ECO:0000256" key="9">
    <source>
        <dbReference type="SAM" id="SignalP"/>
    </source>
</evidence>
<dbReference type="GO" id="GO:0031731">
    <property type="term" value="F:CCR6 chemokine receptor binding"/>
    <property type="evidence" value="ECO:0007669"/>
    <property type="project" value="TreeGrafter"/>
</dbReference>
<evidence type="ECO:0000259" key="10">
    <source>
        <dbReference type="Pfam" id="PF00711"/>
    </source>
</evidence>
<dbReference type="RefSeq" id="XP_005087706.1">
    <property type="nucleotide sequence ID" value="XM_005087649.2"/>
</dbReference>
<dbReference type="Pfam" id="PF00711">
    <property type="entry name" value="Defensin_beta"/>
    <property type="match status" value="1"/>
</dbReference>
<comment type="similarity">
    <text evidence="2">Belongs to the beta-defensin family.</text>
</comment>
<dbReference type="Gene3D" id="3.10.360.10">
    <property type="entry name" value="Antimicrobial Peptide, Beta-defensin 2, Chain A"/>
    <property type="match status" value="1"/>
</dbReference>
<sequence>MRLHYLLFAFLILFLVPSPGDAFIQKTIQKVFCRLRGGRCAVFSCLAREEQIGQCSRRGRKCCRIKRKYKIQSDTIWPFGGSPLRGV</sequence>
<dbReference type="GO" id="GO:0005615">
    <property type="term" value="C:extracellular space"/>
    <property type="evidence" value="ECO:0007669"/>
    <property type="project" value="TreeGrafter"/>
</dbReference>
<proteinExistence type="inferred from homology"/>
<evidence type="ECO:0000256" key="8">
    <source>
        <dbReference type="ARBA" id="ARBA00023157"/>
    </source>
</evidence>
<dbReference type="GO" id="GO:0060326">
    <property type="term" value="P:cell chemotaxis"/>
    <property type="evidence" value="ECO:0007669"/>
    <property type="project" value="TreeGrafter"/>
</dbReference>
<evidence type="ECO:0000256" key="3">
    <source>
        <dbReference type="ARBA" id="ARBA00022525"/>
    </source>
</evidence>
<evidence type="ECO:0000256" key="5">
    <source>
        <dbReference type="ARBA" id="ARBA00022729"/>
    </source>
</evidence>
<dbReference type="PANTHER" id="PTHR20515:SF0">
    <property type="entry name" value="BETA-DEFENSIN 103"/>
    <property type="match status" value="1"/>
</dbReference>
<gene>
    <name evidence="12" type="primary">LOC101841323</name>
</gene>
<accession>A0A1U7RI02</accession>
<dbReference type="eggNOG" id="ENOG502TF5P">
    <property type="taxonomic scope" value="Eukaryota"/>
</dbReference>
<keyword evidence="5 9" id="KW-0732">Signal</keyword>
<dbReference type="Proteomes" id="UP000886700">
    <property type="component" value="Unplaced"/>
</dbReference>
<keyword evidence="8" id="KW-1015">Disulfide bond</keyword>
<evidence type="ECO:0000256" key="4">
    <source>
        <dbReference type="ARBA" id="ARBA00022529"/>
    </source>
</evidence>
<name>A0A1U7RI02_MESAU</name>
<dbReference type="GO" id="GO:0042742">
    <property type="term" value="P:defense response to bacterium"/>
    <property type="evidence" value="ECO:0007669"/>
    <property type="project" value="UniProtKB-KW"/>
</dbReference>
<feature type="domain" description="Beta-defensin-like" evidence="10">
    <location>
        <begin position="29"/>
        <end position="64"/>
    </location>
</feature>
<evidence type="ECO:0000256" key="1">
    <source>
        <dbReference type="ARBA" id="ARBA00004613"/>
    </source>
</evidence>
<keyword evidence="3" id="KW-0964">Secreted</keyword>
<evidence type="ECO:0000313" key="11">
    <source>
        <dbReference type="Proteomes" id="UP000886700"/>
    </source>
</evidence>
<dbReference type="STRING" id="10036.ENSMAUP00000006430"/>
<dbReference type="KEGG" id="maua:101841323"/>
<evidence type="ECO:0000256" key="2">
    <source>
        <dbReference type="ARBA" id="ARBA00007371"/>
    </source>
</evidence>
<evidence type="ECO:0000313" key="12">
    <source>
        <dbReference type="RefSeq" id="XP_005087706.1"/>
    </source>
</evidence>
<organism evidence="11 12">
    <name type="scientific">Mesocricetus auratus</name>
    <name type="common">Golden hamster</name>
    <dbReference type="NCBI Taxonomy" id="10036"/>
    <lineage>
        <taxon>Eukaryota</taxon>
        <taxon>Metazoa</taxon>
        <taxon>Chordata</taxon>
        <taxon>Craniata</taxon>
        <taxon>Vertebrata</taxon>
        <taxon>Euteleostomi</taxon>
        <taxon>Mammalia</taxon>
        <taxon>Eutheria</taxon>
        <taxon>Euarchontoglires</taxon>
        <taxon>Glires</taxon>
        <taxon>Rodentia</taxon>
        <taxon>Myomorpha</taxon>
        <taxon>Muroidea</taxon>
        <taxon>Cricetidae</taxon>
        <taxon>Cricetinae</taxon>
        <taxon>Mesocricetus</taxon>
    </lineage>
</organism>